<feature type="domain" description="TolB N-terminal" evidence="3">
    <location>
        <begin position="54"/>
        <end position="137"/>
    </location>
</feature>
<dbReference type="InterPro" id="IPR007195">
    <property type="entry name" value="TolB_N"/>
</dbReference>
<dbReference type="AlphaFoldDB" id="A0A6J4LRS6"/>
<comment type="similarity">
    <text evidence="1">Belongs to the TolB family.</text>
</comment>
<evidence type="ECO:0000259" key="3">
    <source>
        <dbReference type="Pfam" id="PF04052"/>
    </source>
</evidence>
<dbReference type="SUPFAM" id="SSF52964">
    <property type="entry name" value="TolB, N-terminal domain"/>
    <property type="match status" value="1"/>
</dbReference>
<dbReference type="InterPro" id="IPR011042">
    <property type="entry name" value="6-blade_b-propeller_TolB-like"/>
</dbReference>
<dbReference type="GO" id="GO:0015031">
    <property type="term" value="P:protein transport"/>
    <property type="evidence" value="ECO:0007669"/>
    <property type="project" value="InterPro"/>
</dbReference>
<dbReference type="Pfam" id="PF04052">
    <property type="entry name" value="TolB_N"/>
    <property type="match status" value="1"/>
</dbReference>
<evidence type="ECO:0000256" key="2">
    <source>
        <dbReference type="SAM" id="SignalP"/>
    </source>
</evidence>
<dbReference type="PANTHER" id="PTHR36842:SF1">
    <property type="entry name" value="PROTEIN TOLB"/>
    <property type="match status" value="1"/>
</dbReference>
<evidence type="ECO:0000313" key="4">
    <source>
        <dbReference type="EMBL" id="CAA9338103.1"/>
    </source>
</evidence>
<dbReference type="SUPFAM" id="SSF69304">
    <property type="entry name" value="Tricorn protease N-terminal domain"/>
    <property type="match status" value="1"/>
</dbReference>
<dbReference type="InterPro" id="IPR011659">
    <property type="entry name" value="WD40"/>
</dbReference>
<reference evidence="4" key="1">
    <citation type="submission" date="2020-02" db="EMBL/GenBank/DDBJ databases">
        <authorList>
            <person name="Meier V. D."/>
        </authorList>
    </citation>
    <scope>NUCLEOTIDE SEQUENCE</scope>
    <source>
        <strain evidence="4">AVDCRST_MAG89</strain>
    </source>
</reference>
<name>A0A6J4LRS6_9BACT</name>
<gene>
    <name evidence="4" type="ORF">AVDCRST_MAG89-2490</name>
</gene>
<feature type="chain" id="PRO_5027098370" evidence="2">
    <location>
        <begin position="33"/>
        <end position="449"/>
    </location>
</feature>
<sequence length="449" mass="47600">MLPRLQSPEPVRQLGRFLALAALLALAAPAAAQDTTSVVRLRATYEVGDLSGFVVLPFGGSDELEAAAAASSEIVRRDLDFSDQFKLAEATGARAGDAPNIALWRERGADWVLTGTLAPRAGGSTLRLTLVDAVYGQTKGEGSFDLPAASDRRFRMAVHAASDAVVRWATGEPGIAATRIAFVTQGRGSKEIYLVDSDGENVTRVTSDGSLALSPAWSPDGGRIAYTSYRAGMPALYERDLASGSDRVLSQREGLNITPSYAPDGRTVAFATTVAGNTEIATIGGGGGLQQHTRGRGYDNLSPTWSPDGRRVAFVSDRLGEPQIYVMALGGEPRLVSDYTYGRRAYSTSPDWSPVGPVIAYHTRVNGVMQVVAVSADGGRPRVLTDRFTNEDPSWAPDGRHVVFASPDREGGGLFVLDTVTGKVRKLVGGRGFGLPDWSGTLMRLGAGR</sequence>
<dbReference type="EMBL" id="CADCTV010000520">
    <property type="protein sequence ID" value="CAA9338103.1"/>
    <property type="molecule type" value="Genomic_DNA"/>
</dbReference>
<dbReference type="PANTHER" id="PTHR36842">
    <property type="entry name" value="PROTEIN TOLB HOMOLOG"/>
    <property type="match status" value="1"/>
</dbReference>
<dbReference type="Gene3D" id="2.120.10.30">
    <property type="entry name" value="TolB, C-terminal domain"/>
    <property type="match status" value="2"/>
</dbReference>
<keyword evidence="2" id="KW-0732">Signal</keyword>
<proteinExistence type="inferred from homology"/>
<evidence type="ECO:0000256" key="1">
    <source>
        <dbReference type="ARBA" id="ARBA00009820"/>
    </source>
</evidence>
<dbReference type="Pfam" id="PF07676">
    <property type="entry name" value="PD40"/>
    <property type="match status" value="4"/>
</dbReference>
<protein>
    <submittedName>
        <fullName evidence="4">TolB protein, periplasmic protein involved in the tonb-independent uptake of group A colicins</fullName>
    </submittedName>
</protein>
<dbReference type="Gene3D" id="3.40.50.10070">
    <property type="entry name" value="TolB, N-terminal domain"/>
    <property type="match status" value="1"/>
</dbReference>
<dbReference type="GO" id="GO:0042597">
    <property type="term" value="C:periplasmic space"/>
    <property type="evidence" value="ECO:0007669"/>
    <property type="project" value="InterPro"/>
</dbReference>
<organism evidence="4">
    <name type="scientific">uncultured Gemmatimonadota bacterium</name>
    <dbReference type="NCBI Taxonomy" id="203437"/>
    <lineage>
        <taxon>Bacteria</taxon>
        <taxon>Pseudomonadati</taxon>
        <taxon>Gemmatimonadota</taxon>
        <taxon>environmental samples</taxon>
    </lineage>
</organism>
<accession>A0A6J4LRS6</accession>
<feature type="signal peptide" evidence="2">
    <location>
        <begin position="1"/>
        <end position="32"/>
    </location>
</feature>